<keyword evidence="2 5" id="KW-0812">Transmembrane</keyword>
<evidence type="ECO:0000256" key="5">
    <source>
        <dbReference type="SAM" id="Phobius"/>
    </source>
</evidence>
<accession>A0A5B7Y8W4</accession>
<dbReference type="RefSeq" id="WP_139754815.1">
    <property type="nucleotide sequence ID" value="NZ_CP039852.1"/>
</dbReference>
<protein>
    <submittedName>
        <fullName evidence="6">DUF1656 domain-containing protein</fullName>
    </submittedName>
</protein>
<evidence type="ECO:0000313" key="7">
    <source>
        <dbReference type="Proteomes" id="UP000304912"/>
    </source>
</evidence>
<reference evidence="6 7" key="1">
    <citation type="submission" date="2019-04" db="EMBL/GenBank/DDBJ databases">
        <title>Salinimonas iocasae sp. nov., a halophilic bacterium isolated from the outer tube casing of tubeworms in Okinawa Trough.</title>
        <authorList>
            <person name="Zhang H."/>
            <person name="Wang H."/>
            <person name="Li C."/>
        </authorList>
    </citation>
    <scope>NUCLEOTIDE SEQUENCE [LARGE SCALE GENOMIC DNA]</scope>
    <source>
        <strain evidence="6 7">KX18D6</strain>
    </source>
</reference>
<keyword evidence="7" id="KW-1185">Reference proteome</keyword>
<dbReference type="Proteomes" id="UP000304912">
    <property type="component" value="Chromosome"/>
</dbReference>
<sequence length="66" mass="7276">MLTEVALGGMLFSPLIVYLPVAFLISVITRLTLVKAGIYQKLWRPAWCEVSLFICYLAVVVFIAGG</sequence>
<feature type="transmembrane region" description="Helical" evidence="5">
    <location>
        <begin position="46"/>
        <end position="65"/>
    </location>
</feature>
<keyword evidence="1" id="KW-1003">Cell membrane</keyword>
<name>A0A5B7Y8W4_9ALTE</name>
<dbReference type="AlphaFoldDB" id="A0A5B7Y8W4"/>
<keyword evidence="4 5" id="KW-0472">Membrane</keyword>
<gene>
    <name evidence="6" type="ORF">FBQ74_00540</name>
</gene>
<evidence type="ECO:0000256" key="1">
    <source>
        <dbReference type="ARBA" id="ARBA00022475"/>
    </source>
</evidence>
<feature type="transmembrane region" description="Helical" evidence="5">
    <location>
        <begin position="15"/>
        <end position="34"/>
    </location>
</feature>
<evidence type="ECO:0000256" key="2">
    <source>
        <dbReference type="ARBA" id="ARBA00022692"/>
    </source>
</evidence>
<evidence type="ECO:0000256" key="3">
    <source>
        <dbReference type="ARBA" id="ARBA00022989"/>
    </source>
</evidence>
<dbReference type="Pfam" id="PF07869">
    <property type="entry name" value="DUF1656"/>
    <property type="match status" value="1"/>
</dbReference>
<organism evidence="6 7">
    <name type="scientific">Salinimonas iocasae</name>
    <dbReference type="NCBI Taxonomy" id="2572577"/>
    <lineage>
        <taxon>Bacteria</taxon>
        <taxon>Pseudomonadati</taxon>
        <taxon>Pseudomonadota</taxon>
        <taxon>Gammaproteobacteria</taxon>
        <taxon>Alteromonadales</taxon>
        <taxon>Alteromonadaceae</taxon>
        <taxon>Alteromonas/Salinimonas group</taxon>
        <taxon>Salinimonas</taxon>
    </lineage>
</organism>
<evidence type="ECO:0000256" key="4">
    <source>
        <dbReference type="ARBA" id="ARBA00023136"/>
    </source>
</evidence>
<dbReference type="OrthoDB" id="7021192at2"/>
<dbReference type="KEGG" id="salk:FBQ74_00540"/>
<keyword evidence="3 5" id="KW-1133">Transmembrane helix</keyword>
<proteinExistence type="predicted"/>
<dbReference type="EMBL" id="CP039852">
    <property type="protein sequence ID" value="QCZ92052.1"/>
    <property type="molecule type" value="Genomic_DNA"/>
</dbReference>
<evidence type="ECO:0000313" key="6">
    <source>
        <dbReference type="EMBL" id="QCZ92052.1"/>
    </source>
</evidence>
<dbReference type="InterPro" id="IPR012451">
    <property type="entry name" value="DUF1656"/>
</dbReference>